<name>C1DPU1_AZOVD</name>
<dbReference type="Proteomes" id="UP000002424">
    <property type="component" value="Chromosome"/>
</dbReference>
<reference evidence="1 2" key="1">
    <citation type="journal article" date="2009" name="J. Bacteriol.">
        <title>Genome sequence of Azotobacter vinelandii, an obligate aerobe specialized to support diverse anaerobic metabolic processes.</title>
        <authorList>
            <person name="Setubal J.C."/>
            <person name="dos Santos P."/>
            <person name="Goldman B.S."/>
            <person name="Ertesvag H."/>
            <person name="Espin G."/>
            <person name="Rubio L.M."/>
            <person name="Valla S."/>
            <person name="Almeida N.F."/>
            <person name="Balasubramanian D."/>
            <person name="Cromes L."/>
            <person name="Curatti L."/>
            <person name="Du Z."/>
            <person name="Godsy E."/>
            <person name="Goodner B."/>
            <person name="Hellner-Burris K."/>
            <person name="Hernandez J.A."/>
            <person name="Houmiel K."/>
            <person name="Imperial J."/>
            <person name="Kennedy C."/>
            <person name="Larson T.J."/>
            <person name="Latreille P."/>
            <person name="Ligon L.S."/>
            <person name="Lu J."/>
            <person name="Maerk M."/>
            <person name="Miller N.M."/>
            <person name="Norton S."/>
            <person name="O'Carroll I.P."/>
            <person name="Paulsen I."/>
            <person name="Raulfs E.C."/>
            <person name="Roemer R."/>
            <person name="Rosser J."/>
            <person name="Segura D."/>
            <person name="Slater S."/>
            <person name="Stricklin S.L."/>
            <person name="Studholme D.J."/>
            <person name="Sun J."/>
            <person name="Viana C.J."/>
            <person name="Wallin E."/>
            <person name="Wang B."/>
            <person name="Wheeler C."/>
            <person name="Zhu H."/>
            <person name="Dean D.R."/>
            <person name="Dixon R."/>
            <person name="Wood D."/>
        </authorList>
    </citation>
    <scope>NUCLEOTIDE SEQUENCE [LARGE SCALE GENOMIC DNA]</scope>
    <source>
        <strain evidence="2">DJ / ATCC BAA-1303</strain>
    </source>
</reference>
<dbReference type="STRING" id="322710.Avin_33620"/>
<gene>
    <name evidence="1" type="ordered locus">Avin_33620</name>
</gene>
<evidence type="ECO:0000313" key="1">
    <source>
        <dbReference type="EMBL" id="ACO79512.1"/>
    </source>
</evidence>
<sequence>MPGPVIDLQLFASRRESAFQYIPDFHPNSLQLHGGNPEYS</sequence>
<dbReference type="AlphaFoldDB" id="C1DPU1"/>
<dbReference type="EnsemblBacteria" id="ACO79512">
    <property type="protein sequence ID" value="ACO79512"/>
    <property type="gene ID" value="Avin_33620"/>
</dbReference>
<keyword evidence="2" id="KW-1185">Reference proteome</keyword>
<dbReference type="KEGG" id="avn:Avin_33620"/>
<dbReference type="EMBL" id="CP001157">
    <property type="protein sequence ID" value="ACO79512.1"/>
    <property type="molecule type" value="Genomic_DNA"/>
</dbReference>
<evidence type="ECO:0000313" key="2">
    <source>
        <dbReference type="Proteomes" id="UP000002424"/>
    </source>
</evidence>
<proteinExistence type="predicted"/>
<dbReference type="HOGENOM" id="CLU_3284210_0_0_6"/>
<organism evidence="1 2">
    <name type="scientific">Azotobacter vinelandii (strain DJ / ATCC BAA-1303)</name>
    <dbReference type="NCBI Taxonomy" id="322710"/>
    <lineage>
        <taxon>Bacteria</taxon>
        <taxon>Pseudomonadati</taxon>
        <taxon>Pseudomonadota</taxon>
        <taxon>Gammaproteobacteria</taxon>
        <taxon>Pseudomonadales</taxon>
        <taxon>Pseudomonadaceae</taxon>
        <taxon>Azotobacter</taxon>
    </lineage>
</organism>
<protein>
    <submittedName>
        <fullName evidence="1">Uncharacterized protein</fullName>
    </submittedName>
</protein>
<accession>C1DPU1</accession>